<evidence type="ECO:0000313" key="2">
    <source>
        <dbReference type="EMBL" id="MAG18114.1"/>
    </source>
</evidence>
<evidence type="ECO:0000256" key="1">
    <source>
        <dbReference type="SAM" id="MobiDB-lite"/>
    </source>
</evidence>
<dbReference type="AlphaFoldDB" id="A0A2D6LPT4"/>
<sequence>MDKANETLRKKLLEEEMKLRKKQPEHWAKTKYRKYAKPFTEAEKEKIKELEKKRKETASKTKKTIVKKKTKKKT</sequence>
<proteinExistence type="predicted"/>
<feature type="region of interest" description="Disordered" evidence="1">
    <location>
        <begin position="52"/>
        <end position="74"/>
    </location>
</feature>
<accession>A0A2D6LPT4</accession>
<dbReference type="EMBL" id="NZBD01000008">
    <property type="protein sequence ID" value="MAG18114.1"/>
    <property type="molecule type" value="Genomic_DNA"/>
</dbReference>
<comment type="caution">
    <text evidence="2">The sequence shown here is derived from an EMBL/GenBank/DDBJ whole genome shotgun (WGS) entry which is preliminary data.</text>
</comment>
<protein>
    <submittedName>
        <fullName evidence="2">Uncharacterized protein</fullName>
    </submittedName>
</protein>
<feature type="compositionally biased region" description="Basic residues" evidence="1">
    <location>
        <begin position="60"/>
        <end position="74"/>
    </location>
</feature>
<dbReference type="Proteomes" id="UP000226712">
    <property type="component" value="Unassembled WGS sequence"/>
</dbReference>
<gene>
    <name evidence="2" type="ORF">CL944_01415</name>
</gene>
<reference evidence="3" key="1">
    <citation type="submission" date="2017-09" db="EMBL/GenBank/DDBJ databases">
        <title>The Reconstruction of 2,631 Draft Metagenome-Assembled Genomes from the Global Oceans.</title>
        <authorList>
            <person name="Tully B.J."/>
            <person name="Graham E.D."/>
            <person name="Heidelberg J.F."/>
        </authorList>
    </citation>
    <scope>NUCLEOTIDE SEQUENCE [LARGE SCALE GENOMIC DNA]</scope>
</reference>
<organism evidence="2 3">
    <name type="scientific">Candidatus Iainarchaeum sp</name>
    <dbReference type="NCBI Taxonomy" id="3101447"/>
    <lineage>
        <taxon>Archaea</taxon>
        <taxon>Candidatus Iainarchaeota</taxon>
        <taxon>Candidatus Iainarchaeia</taxon>
        <taxon>Candidatus Iainarchaeales</taxon>
        <taxon>Candidatus Iainarchaeaceae</taxon>
        <taxon>Candidatus Iainarchaeum</taxon>
    </lineage>
</organism>
<name>A0A2D6LPT4_9ARCH</name>
<evidence type="ECO:0000313" key="3">
    <source>
        <dbReference type="Proteomes" id="UP000226712"/>
    </source>
</evidence>